<proteinExistence type="predicted"/>
<dbReference type="AlphaFoldDB" id="A0AAU7KJW8"/>
<protein>
    <submittedName>
        <fullName evidence="1">DUF4160 domain-containing protein</fullName>
    </submittedName>
</protein>
<sequence>MPTLLRKGPYRFFFYSDEGDPREPPHVHVAAGDQVAKFWLDPVELQSSKRLRAHEITQLCRLVERHQAEFLEAWHAYFTS</sequence>
<gene>
    <name evidence="1" type="ORF">NFG58_03355</name>
</gene>
<organism evidence="1">
    <name type="scientific">Halomonas sp. RT37</name>
    <dbReference type="NCBI Taxonomy" id="2950872"/>
    <lineage>
        <taxon>Bacteria</taxon>
        <taxon>Pseudomonadati</taxon>
        <taxon>Pseudomonadota</taxon>
        <taxon>Gammaproteobacteria</taxon>
        <taxon>Oceanospirillales</taxon>
        <taxon>Halomonadaceae</taxon>
        <taxon>Halomonas</taxon>
    </lineage>
</organism>
<reference evidence="1" key="1">
    <citation type="submission" date="2022-06" db="EMBL/GenBank/DDBJ databases">
        <title>A novel DMS-producing enzyme.</title>
        <authorList>
            <person name="Zhang Y."/>
        </authorList>
    </citation>
    <scope>NUCLEOTIDE SEQUENCE</scope>
    <source>
        <strain evidence="1">RT37</strain>
    </source>
</reference>
<dbReference type="EMBL" id="CP098827">
    <property type="protein sequence ID" value="XBO71767.1"/>
    <property type="molecule type" value="Genomic_DNA"/>
</dbReference>
<dbReference type="InterPro" id="IPR025427">
    <property type="entry name" value="DUF4160"/>
</dbReference>
<name>A0AAU7KJW8_9GAMM</name>
<evidence type="ECO:0000313" key="1">
    <source>
        <dbReference type="EMBL" id="XBO71767.1"/>
    </source>
</evidence>
<dbReference type="Pfam" id="PF13711">
    <property type="entry name" value="DUF4160"/>
    <property type="match status" value="1"/>
</dbReference>
<dbReference type="RefSeq" id="WP_124802813.1">
    <property type="nucleotide sequence ID" value="NZ_CP098827.1"/>
</dbReference>
<accession>A0AAU7KJW8</accession>